<keyword evidence="4 7" id="KW-1133">Transmembrane helix</keyword>
<keyword evidence="6" id="KW-0325">Glycoprotein</keyword>
<dbReference type="GO" id="GO:0016020">
    <property type="term" value="C:membrane"/>
    <property type="evidence" value="ECO:0000318"/>
    <property type="project" value="GO_Central"/>
</dbReference>
<feature type="transmembrane region" description="Helical" evidence="7">
    <location>
        <begin position="343"/>
        <end position="362"/>
    </location>
</feature>
<comment type="similarity">
    <text evidence="2">Belongs to the patched family.</text>
</comment>
<organism evidence="9 10">
    <name type="scientific">Xenopus laevis</name>
    <name type="common">African clawed frog</name>
    <dbReference type="NCBI Taxonomy" id="8355"/>
    <lineage>
        <taxon>Eukaryota</taxon>
        <taxon>Metazoa</taxon>
        <taxon>Chordata</taxon>
        <taxon>Craniata</taxon>
        <taxon>Vertebrata</taxon>
        <taxon>Euteleostomi</taxon>
        <taxon>Amphibia</taxon>
        <taxon>Batrachia</taxon>
        <taxon>Anura</taxon>
        <taxon>Pipoidea</taxon>
        <taxon>Pipidae</taxon>
        <taxon>Xenopodinae</taxon>
        <taxon>Xenopus</taxon>
        <taxon>Xenopus</taxon>
    </lineage>
</organism>
<evidence type="ECO:0000256" key="3">
    <source>
        <dbReference type="ARBA" id="ARBA00022692"/>
    </source>
</evidence>
<dbReference type="RefSeq" id="XP_018120221.2">
    <property type="nucleotide sequence ID" value="XM_018264732.2"/>
</dbReference>
<dbReference type="Pfam" id="PF02460">
    <property type="entry name" value="Patched"/>
    <property type="match status" value="1"/>
</dbReference>
<dbReference type="PANTHER" id="PTHR10796:SF15">
    <property type="entry name" value="PATCHED DOMAIN-CONTAINING PROTEIN 4"/>
    <property type="match status" value="1"/>
</dbReference>
<evidence type="ECO:0000259" key="8">
    <source>
        <dbReference type="PROSITE" id="PS50156"/>
    </source>
</evidence>
<accession>A0A8J0VAZ5</accession>
<dbReference type="PANTHER" id="PTHR10796">
    <property type="entry name" value="PATCHED-RELATED"/>
    <property type="match status" value="1"/>
</dbReference>
<feature type="transmembrane region" description="Helical" evidence="7">
    <location>
        <begin position="312"/>
        <end position="331"/>
    </location>
</feature>
<keyword evidence="5 7" id="KW-0472">Membrane</keyword>
<feature type="domain" description="SSD" evidence="8">
    <location>
        <begin position="279"/>
        <end position="438"/>
    </location>
</feature>
<feature type="transmembrane region" description="Helical" evidence="7">
    <location>
        <begin position="30"/>
        <end position="48"/>
    </location>
</feature>
<dbReference type="PROSITE" id="PS50156">
    <property type="entry name" value="SSD"/>
    <property type="match status" value="1"/>
</dbReference>
<proteinExistence type="inferred from homology"/>
<dbReference type="InterPro" id="IPR000731">
    <property type="entry name" value="SSD"/>
</dbReference>
<keyword evidence="3 7" id="KW-0812">Transmembrane</keyword>
<dbReference type="InterPro" id="IPR051697">
    <property type="entry name" value="Patched_domain-protein"/>
</dbReference>
<feature type="transmembrane region" description="Helical" evidence="7">
    <location>
        <begin position="702"/>
        <end position="725"/>
    </location>
</feature>
<feature type="transmembrane region" description="Helical" evidence="7">
    <location>
        <begin position="417"/>
        <end position="439"/>
    </location>
</feature>
<feature type="transmembrane region" description="Helical" evidence="7">
    <location>
        <begin position="804"/>
        <end position="822"/>
    </location>
</feature>
<dbReference type="CTD" id="108717498"/>
<evidence type="ECO:0000256" key="2">
    <source>
        <dbReference type="ARBA" id="ARBA00005585"/>
    </source>
</evidence>
<gene>
    <name evidence="10" type="primary">LOC108717498</name>
</gene>
<dbReference type="Gene3D" id="1.20.1640.10">
    <property type="entry name" value="Multidrug efflux transporter AcrB transmembrane domain"/>
    <property type="match status" value="2"/>
</dbReference>
<evidence type="ECO:0000256" key="4">
    <source>
        <dbReference type="ARBA" id="ARBA00022989"/>
    </source>
</evidence>
<evidence type="ECO:0000313" key="9">
    <source>
        <dbReference type="Proteomes" id="UP000186698"/>
    </source>
</evidence>
<dbReference type="AlphaFoldDB" id="A0A8J0VAZ5"/>
<feature type="transmembrane region" description="Helical" evidence="7">
    <location>
        <begin position="508"/>
        <end position="529"/>
    </location>
</feature>
<evidence type="ECO:0000313" key="10">
    <source>
        <dbReference type="RefSeq" id="XP_018120221.2"/>
    </source>
</evidence>
<dbReference type="SUPFAM" id="SSF82866">
    <property type="entry name" value="Multidrug efflux transporter AcrB transmembrane domain"/>
    <property type="match status" value="2"/>
</dbReference>
<evidence type="ECO:0000256" key="7">
    <source>
        <dbReference type="SAM" id="Phobius"/>
    </source>
</evidence>
<feature type="transmembrane region" description="Helical" evidence="7">
    <location>
        <begin position="732"/>
        <end position="753"/>
    </location>
</feature>
<keyword evidence="9" id="KW-1185">Reference proteome</keyword>
<protein>
    <submittedName>
        <fullName evidence="10">Patched domain-containing protein 4</fullName>
    </submittedName>
</protein>
<dbReference type="GeneID" id="108717498"/>
<feature type="transmembrane region" description="Helical" evidence="7">
    <location>
        <begin position="382"/>
        <end position="405"/>
    </location>
</feature>
<dbReference type="KEGG" id="xla:108717498"/>
<evidence type="ECO:0000256" key="1">
    <source>
        <dbReference type="ARBA" id="ARBA00004141"/>
    </source>
</evidence>
<dbReference type="OrthoDB" id="10027883at2759"/>
<name>A0A8J0VAZ5_XENLA</name>
<dbReference type="InterPro" id="IPR003392">
    <property type="entry name" value="PTHD_SSD"/>
</dbReference>
<feature type="transmembrane region" description="Helical" evidence="7">
    <location>
        <begin position="759"/>
        <end position="783"/>
    </location>
</feature>
<dbReference type="Proteomes" id="UP000186698">
    <property type="component" value="Chromosome 5S"/>
</dbReference>
<evidence type="ECO:0000256" key="6">
    <source>
        <dbReference type="ARBA" id="ARBA00023180"/>
    </source>
</evidence>
<comment type="subcellular location">
    <subcellularLocation>
        <location evidence="1">Membrane</location>
        <topology evidence="1">Multi-pass membrane protein</topology>
    </subcellularLocation>
</comment>
<sequence length="892" mass="101755">MLEEMLRQVIHTGLKSSSYKLGLFVSRHPVFFLTLPTVITIIFGFSFLSRYKTDRDLEALLAPSHSLAKIERSLAGSLFPLEQSKKRLYSDLHTPGRYGRVIFLSQPGGNVLLQAERILLIHRAVLDMKVNHRGYNYSFSHVCLLRTEDKRCVLDEIISVLEEITPTGLSNKTSAPKLQLTYPSTRLKDGRQSFIGHQLGGVAEVPNSKDQRVKSARAIQITYYLQNYGSPTQDHISEQWETEFSTLMHQLQKERADIQLYSLTSFSLLRDFQKTIDLSRSKIVVSLMLVLMAATLSSSMKDCLRSKPFLGLLGVLTICISIVTAAGIFFVTNGKYNSTLLGIPFFAMGHGTKGVFELLSGWRRTRESLPFKDRVADAYSDVMVSYTVTSSLYIITFGMGASPFTNIEAVRIFCQNMCITIVLNYFYVFSFYGSCLVFAGQLEQNRYHSIFCCKIPSEEYLDRKPIWFQTIMSDGHPHSSHHEPDPYENHFIQHFLREHYNEWITNTYVKPFVVIIYLIYASFSFMGCLQMSGGSNIINLLANESPSVSYAHIQQKYFSNYSPVIGFYIYEPLEYWNSTVQEDLKTISSGFNTESWIEQYYRYLKAANVSASNKTEFINVLQNSFLRRAEFQHFKNDIIISRSGDESNIIASRMFLVARTSENTQREVVELLEKLRPLSLIQSIKFIVFNPTFVFMDHYGMAVTMPVLISGFSVLLVLILTFFLVIHPLGNFWLIITVTSIELGVLGLMTLWNVEMDCVSIMCLIYALNFAIDHCSPLLYTFVLATEHTRTLCIQDSLKEHGTAIIQNVVSFLVGLVPLLFVPSNLTSTLFKCLLLTGSCTLLHCFVILPVFLTFFPPSKKRHKKKKRAKRKEREEIECIEIQENADHVTAV</sequence>
<feature type="transmembrane region" description="Helical" evidence="7">
    <location>
        <begin position="834"/>
        <end position="856"/>
    </location>
</feature>
<evidence type="ECO:0000256" key="5">
    <source>
        <dbReference type="ARBA" id="ARBA00023136"/>
    </source>
</evidence>
<reference evidence="10" key="1">
    <citation type="submission" date="2025-08" db="UniProtKB">
        <authorList>
            <consortium name="RefSeq"/>
        </authorList>
    </citation>
    <scope>IDENTIFICATION</scope>
    <source>
        <strain evidence="10">J_2021</strain>
        <tissue evidence="10">Erythrocytes</tissue>
    </source>
</reference>